<sequence length="66" mass="7328">MENCKPSSTPMSAFTKLSSSGTSSMDNSSLYRSIVGALQYATITRPDITYSVNKVCQYMHKPQLHH</sequence>
<evidence type="ECO:0000256" key="1">
    <source>
        <dbReference type="SAM" id="MobiDB-lite"/>
    </source>
</evidence>
<evidence type="ECO:0000313" key="3">
    <source>
        <dbReference type="Proteomes" id="UP000634136"/>
    </source>
</evidence>
<dbReference type="AlphaFoldDB" id="A0A835CBJ3"/>
<dbReference type="OrthoDB" id="1193675at2759"/>
<reference evidence="2" key="1">
    <citation type="submission" date="2020-09" db="EMBL/GenBank/DDBJ databases">
        <title>Genome-Enabled Discovery of Anthraquinone Biosynthesis in Senna tora.</title>
        <authorList>
            <person name="Kang S.-H."/>
            <person name="Pandey R.P."/>
            <person name="Lee C.-M."/>
            <person name="Sim J.-S."/>
            <person name="Jeong J.-T."/>
            <person name="Choi B.-S."/>
            <person name="Jung M."/>
            <person name="Ginzburg D."/>
            <person name="Zhao K."/>
            <person name="Won S.Y."/>
            <person name="Oh T.-J."/>
            <person name="Yu Y."/>
            <person name="Kim N.-H."/>
            <person name="Lee O.R."/>
            <person name="Lee T.-H."/>
            <person name="Bashyal P."/>
            <person name="Kim T.-S."/>
            <person name="Lee W.-H."/>
            <person name="Kawkins C."/>
            <person name="Kim C.-K."/>
            <person name="Kim J.S."/>
            <person name="Ahn B.O."/>
            <person name="Rhee S.Y."/>
            <person name="Sohng J.K."/>
        </authorList>
    </citation>
    <scope>NUCLEOTIDE SEQUENCE</scope>
    <source>
        <tissue evidence="2">Leaf</tissue>
    </source>
</reference>
<evidence type="ECO:0000313" key="2">
    <source>
        <dbReference type="EMBL" id="KAF7835545.1"/>
    </source>
</evidence>
<organism evidence="2 3">
    <name type="scientific">Senna tora</name>
    <dbReference type="NCBI Taxonomy" id="362788"/>
    <lineage>
        <taxon>Eukaryota</taxon>
        <taxon>Viridiplantae</taxon>
        <taxon>Streptophyta</taxon>
        <taxon>Embryophyta</taxon>
        <taxon>Tracheophyta</taxon>
        <taxon>Spermatophyta</taxon>
        <taxon>Magnoliopsida</taxon>
        <taxon>eudicotyledons</taxon>
        <taxon>Gunneridae</taxon>
        <taxon>Pentapetalae</taxon>
        <taxon>rosids</taxon>
        <taxon>fabids</taxon>
        <taxon>Fabales</taxon>
        <taxon>Fabaceae</taxon>
        <taxon>Caesalpinioideae</taxon>
        <taxon>Cassia clade</taxon>
        <taxon>Senna</taxon>
    </lineage>
</organism>
<protein>
    <submittedName>
        <fullName evidence="2">Retrovirus-related Pol polyprotein from transposon TNT 1-94</fullName>
    </submittedName>
</protein>
<dbReference type="Proteomes" id="UP000634136">
    <property type="component" value="Unassembled WGS sequence"/>
</dbReference>
<feature type="compositionally biased region" description="Polar residues" evidence="1">
    <location>
        <begin position="1"/>
        <end position="17"/>
    </location>
</feature>
<dbReference type="PANTHER" id="PTHR11439:SF455">
    <property type="entry name" value="RLK (RECEPTOR-LIKE PROTEIN KINASE) 8, PUTATIVE-RELATED"/>
    <property type="match status" value="1"/>
</dbReference>
<feature type="region of interest" description="Disordered" evidence="1">
    <location>
        <begin position="1"/>
        <end position="26"/>
    </location>
</feature>
<accession>A0A835CBJ3</accession>
<dbReference type="PANTHER" id="PTHR11439">
    <property type="entry name" value="GAG-POL-RELATED RETROTRANSPOSON"/>
    <property type="match status" value="1"/>
</dbReference>
<name>A0A835CBJ3_9FABA</name>
<gene>
    <name evidence="2" type="ORF">G2W53_010404</name>
</gene>
<proteinExistence type="predicted"/>
<dbReference type="EMBL" id="JAAIUW010000004">
    <property type="protein sequence ID" value="KAF7835545.1"/>
    <property type="molecule type" value="Genomic_DNA"/>
</dbReference>
<keyword evidence="3" id="KW-1185">Reference proteome</keyword>
<comment type="caution">
    <text evidence="2">The sequence shown here is derived from an EMBL/GenBank/DDBJ whole genome shotgun (WGS) entry which is preliminary data.</text>
</comment>